<keyword evidence="3" id="KW-1185">Reference proteome</keyword>
<evidence type="ECO:0000313" key="3">
    <source>
        <dbReference type="Proteomes" id="UP000324974"/>
    </source>
</evidence>
<evidence type="ECO:0000256" key="1">
    <source>
        <dbReference type="SAM" id="MobiDB-lite"/>
    </source>
</evidence>
<dbReference type="RefSeq" id="WP_149108882.1">
    <property type="nucleotide sequence ID" value="NZ_CP042425.1"/>
</dbReference>
<feature type="compositionally biased region" description="Low complexity" evidence="1">
    <location>
        <begin position="333"/>
        <end position="345"/>
    </location>
</feature>
<dbReference type="EMBL" id="CP042425">
    <property type="protein sequence ID" value="QEL13955.1"/>
    <property type="molecule type" value="Genomic_DNA"/>
</dbReference>
<feature type="region of interest" description="Disordered" evidence="1">
    <location>
        <begin position="1000"/>
        <end position="1033"/>
    </location>
</feature>
<evidence type="ECO:0000313" key="2">
    <source>
        <dbReference type="EMBL" id="QEL13955.1"/>
    </source>
</evidence>
<dbReference type="OrthoDB" id="233617at2"/>
<name>A0A5C1A6E9_9BACT</name>
<proteinExistence type="predicted"/>
<organism evidence="2 3">
    <name type="scientific">Limnoglobus roseus</name>
    <dbReference type="NCBI Taxonomy" id="2598579"/>
    <lineage>
        <taxon>Bacteria</taxon>
        <taxon>Pseudomonadati</taxon>
        <taxon>Planctomycetota</taxon>
        <taxon>Planctomycetia</taxon>
        <taxon>Gemmatales</taxon>
        <taxon>Gemmataceae</taxon>
        <taxon>Limnoglobus</taxon>
    </lineage>
</organism>
<protein>
    <submittedName>
        <fullName evidence="2">Uncharacterized protein</fullName>
    </submittedName>
</protein>
<reference evidence="3" key="1">
    <citation type="submission" date="2019-08" db="EMBL/GenBank/DDBJ databases">
        <title>Limnoglobus roseus gen. nov., sp. nov., a novel freshwater planctomycete with a giant genome from the family Gemmataceae.</title>
        <authorList>
            <person name="Kulichevskaya I.S."/>
            <person name="Naumoff D.G."/>
            <person name="Miroshnikov K."/>
            <person name="Ivanova A."/>
            <person name="Philippov D.A."/>
            <person name="Hakobyan A."/>
            <person name="Rijpstra I.C."/>
            <person name="Sinninghe Damste J.S."/>
            <person name="Liesack W."/>
            <person name="Dedysh S.N."/>
        </authorList>
    </citation>
    <scope>NUCLEOTIDE SEQUENCE [LARGE SCALE GENOMIC DNA]</scope>
    <source>
        <strain evidence="3">PX52</strain>
    </source>
</reference>
<dbReference type="AlphaFoldDB" id="A0A5C1A6E9"/>
<accession>A0A5C1A6E9</accession>
<dbReference type="KEGG" id="lrs:PX52LOC_00815"/>
<feature type="region of interest" description="Disordered" evidence="1">
    <location>
        <begin position="667"/>
        <end position="686"/>
    </location>
</feature>
<gene>
    <name evidence="2" type="ORF">PX52LOC_00815</name>
</gene>
<feature type="compositionally biased region" description="Pro residues" evidence="1">
    <location>
        <begin position="677"/>
        <end position="686"/>
    </location>
</feature>
<feature type="region of interest" description="Disordered" evidence="1">
    <location>
        <begin position="322"/>
        <end position="345"/>
    </location>
</feature>
<dbReference type="Proteomes" id="UP000324974">
    <property type="component" value="Chromosome"/>
</dbReference>
<sequence>MWTPRRILMLVIGLFAFGTAYTGYAQIFGAIDGLPNLPAKYLDAVDTPAPPIIFHESPTILRLKEAFGQNCVEIESSYPTRLELRDEGIVFAAGRPDPIDNPSRFVRLAPFSMAQFGKPKDGEVTEVTTMHGDEAIIELDKPIGNEREMLIGKAKIIGFELRATPNPTARTDPRNGRILITNNQQSNDPNKAFVFKTPGPLFYRTQDHPDVINNPNAPHIWTSAVVEIVNRENQPRPIRGSGLPSVPLNADDVLNGNILADMALGHHTPPPTITAEGMKIYLKPRNPAEVKPGAKSAGFAGIRELVLNENVEFNLWGDGQSSFFGDSQPKPPAAKGKPDANGGDPTLGLTALGGGIIDGMAAAQRLKEKSLVRIRTLGAFYYDWGKNTARFEVSPQANPLLPNNVEVTRLSPLGGRDHLVCQLLEIEFNGPISRTPNAPPKDGTKPPSSQFKNLRATGHSVYLSAETEGLQAFGTALIHETEPEKRLTRSTLRGSPLVAVRQGNRLVTGAAATQTSPAVVGQLVMESIEPPPNTKQQKTSRVEVRGVGKVDLFDEVTKTNTMTASWKESLTQLKDKVGEKECDLLVFVGDGRFTDPKTGFDLKADTLKLWLEAGQSGSKGGEPSSMESAKPARVQGIGHVEGHSEDTIIKDTDRFNAFFQDVAKPIQQEQASTTTPAPAPAAAVPPPALPTASPFLEPVVTVTVVKPKPKPMELSARQIEVRIARSPMPVKPNTKEKPGVRYEIDTARCEGRVVAHQDAAEANKPDALHIVGETLNIDHLPAGHAMKVFGTDEKLAFVQFEDTTITGPDVDINQPNNTVTVKGRGQLRMPSSTDLAGTPLNEKSEMQIDWQRGMTFKGELRSAEFIGQVQAVQLPPERKPNTAAKVAISAAPWQRSYVICHRLSVQFDRPIYFNQMKRTENAPAARTADKDKKDEAKIERVLCEPQPEEDGGGNAARPANYVYFADETIDRKTGKHVKAQRITAKFLDVQVQDTRTVINATGPGETRTLQLGSKDAQPQPAGTPPPPPNQKKEEEMKLTVVRFAERLVIEDKKQIFQKAVFTSNIRVFHIPTLELDLDVPEHLTPPRSLVLKCTDTLTTTVYQNASGTEDRRTMEAVGDARVRTDDYDGVGHIVKYDGNLITLEAYGDGQATIYQRKGTGVGREKNYKSGNPLIYNLKTGQISGNESSGGTFSK</sequence>